<evidence type="ECO:0000313" key="4">
    <source>
        <dbReference type="Proteomes" id="UP001415857"/>
    </source>
</evidence>
<dbReference type="PANTHER" id="PTHR31704:SF37">
    <property type="entry name" value="HEAT SHOCK PROTEIN"/>
    <property type="match status" value="1"/>
</dbReference>
<proteinExistence type="predicted"/>
<evidence type="ECO:0000313" key="3">
    <source>
        <dbReference type="EMBL" id="KAK9274129.1"/>
    </source>
</evidence>
<sequence length="93" mass="10645">MASQANKGKAKAQVSDGEKGKAKANWDPKAHEIFIDICIAEVRLENRSGTHFTTTRWKNVVEKFNVATSRDYNRIQLKNHWDLMKKSGNYGKH</sequence>
<reference evidence="3 4" key="1">
    <citation type="journal article" date="2024" name="Plant J.">
        <title>Genome sequences and population genomics reveal climatic adaptation and genomic divergence between two closely related sweetgum species.</title>
        <authorList>
            <person name="Xu W.Q."/>
            <person name="Ren C.Q."/>
            <person name="Zhang X.Y."/>
            <person name="Comes H.P."/>
            <person name="Liu X.H."/>
            <person name="Li Y.G."/>
            <person name="Kettle C.J."/>
            <person name="Jalonen R."/>
            <person name="Gaisberger H."/>
            <person name="Ma Y.Z."/>
            <person name="Qiu Y.X."/>
        </authorList>
    </citation>
    <scope>NUCLEOTIDE SEQUENCE [LARGE SCALE GENOMIC DNA]</scope>
    <source>
        <strain evidence="3">Hangzhou</strain>
    </source>
</reference>
<protein>
    <recommendedName>
        <fullName evidence="2">Myb/SANT-like domain-containing protein</fullName>
    </recommendedName>
</protein>
<dbReference type="EMBL" id="JBBPBK010000012">
    <property type="protein sequence ID" value="KAK9274129.1"/>
    <property type="molecule type" value="Genomic_DNA"/>
</dbReference>
<dbReference type="AlphaFoldDB" id="A0AAP0RAT9"/>
<gene>
    <name evidence="3" type="ORF">L1049_018943</name>
</gene>
<organism evidence="3 4">
    <name type="scientific">Liquidambar formosana</name>
    <name type="common">Formosan gum</name>
    <dbReference type="NCBI Taxonomy" id="63359"/>
    <lineage>
        <taxon>Eukaryota</taxon>
        <taxon>Viridiplantae</taxon>
        <taxon>Streptophyta</taxon>
        <taxon>Embryophyta</taxon>
        <taxon>Tracheophyta</taxon>
        <taxon>Spermatophyta</taxon>
        <taxon>Magnoliopsida</taxon>
        <taxon>eudicotyledons</taxon>
        <taxon>Gunneridae</taxon>
        <taxon>Pentapetalae</taxon>
        <taxon>Saxifragales</taxon>
        <taxon>Altingiaceae</taxon>
        <taxon>Liquidambar</taxon>
    </lineage>
</organism>
<keyword evidence="4" id="KW-1185">Reference proteome</keyword>
<feature type="domain" description="Myb/SANT-like" evidence="2">
    <location>
        <begin position="25"/>
        <end position="87"/>
    </location>
</feature>
<feature type="region of interest" description="Disordered" evidence="1">
    <location>
        <begin position="1"/>
        <end position="24"/>
    </location>
</feature>
<accession>A0AAP0RAT9</accession>
<comment type="caution">
    <text evidence="3">The sequence shown here is derived from an EMBL/GenBank/DDBJ whole genome shotgun (WGS) entry which is preliminary data.</text>
</comment>
<name>A0AAP0RAT9_LIQFO</name>
<dbReference type="Pfam" id="PF12776">
    <property type="entry name" value="Myb_DNA-bind_3"/>
    <property type="match status" value="1"/>
</dbReference>
<dbReference type="InterPro" id="IPR024752">
    <property type="entry name" value="Myb/SANT-like_dom"/>
</dbReference>
<evidence type="ECO:0000259" key="2">
    <source>
        <dbReference type="Pfam" id="PF12776"/>
    </source>
</evidence>
<dbReference type="Proteomes" id="UP001415857">
    <property type="component" value="Unassembled WGS sequence"/>
</dbReference>
<evidence type="ECO:0000256" key="1">
    <source>
        <dbReference type="SAM" id="MobiDB-lite"/>
    </source>
</evidence>
<dbReference type="PANTHER" id="PTHR31704">
    <property type="entry name" value="MYB/SANT-LIKE DNA-BINDING DOMAIN PROTEIN-RELATED"/>
    <property type="match status" value="1"/>
</dbReference>